<dbReference type="EMBL" id="CP036259">
    <property type="protein sequence ID" value="QDR80927.1"/>
    <property type="molecule type" value="Genomic_DNA"/>
</dbReference>
<evidence type="ECO:0000313" key="9">
    <source>
        <dbReference type="EMBL" id="QDR80927.1"/>
    </source>
</evidence>
<gene>
    <name evidence="7 9" type="primary">recO</name>
    <name evidence="9" type="ORF">SPTER_22700</name>
</gene>
<feature type="domain" description="DNA replication/recombination mediator RecO N-terminal" evidence="8">
    <location>
        <begin position="1"/>
        <end position="81"/>
    </location>
</feature>
<keyword evidence="3 7" id="KW-0227">DNA damage</keyword>
<dbReference type="NCBIfam" id="TIGR00613">
    <property type="entry name" value="reco"/>
    <property type="match status" value="1"/>
</dbReference>
<dbReference type="InterPro" id="IPR042242">
    <property type="entry name" value="RecO_C"/>
</dbReference>
<dbReference type="GO" id="GO:0006302">
    <property type="term" value="P:double-strand break repair"/>
    <property type="evidence" value="ECO:0007669"/>
    <property type="project" value="TreeGrafter"/>
</dbReference>
<dbReference type="GO" id="GO:0006310">
    <property type="term" value="P:DNA recombination"/>
    <property type="evidence" value="ECO:0007669"/>
    <property type="project" value="UniProtKB-UniRule"/>
</dbReference>
<dbReference type="InterPro" id="IPR037278">
    <property type="entry name" value="ARFGAP/RecO"/>
</dbReference>
<dbReference type="OrthoDB" id="9797083at2"/>
<evidence type="ECO:0000256" key="3">
    <source>
        <dbReference type="ARBA" id="ARBA00022763"/>
    </source>
</evidence>
<dbReference type="SUPFAM" id="SSF57863">
    <property type="entry name" value="ArfGap/RecO-like zinc finger"/>
    <property type="match status" value="1"/>
</dbReference>
<keyword evidence="10" id="KW-1185">Reference proteome</keyword>
<dbReference type="SUPFAM" id="SSF50249">
    <property type="entry name" value="Nucleic acid-binding proteins"/>
    <property type="match status" value="1"/>
</dbReference>
<evidence type="ECO:0000256" key="6">
    <source>
        <dbReference type="ARBA" id="ARBA00033409"/>
    </source>
</evidence>
<keyword evidence="4 7" id="KW-0233">DNA recombination</keyword>
<dbReference type="InterPro" id="IPR003717">
    <property type="entry name" value="RecO"/>
</dbReference>
<sequence>MAVEYQTEAILLAARDWGAADRMVTLFSREYGIVTAMAYGARQPRSRLSGGLQPFSHLNLSMAAGGKGLDTIRQCELQSSYRQIREDLTRLAYANFIVELTTGLWPERQAEPAVFDTLLSVFHLLAARNPRIAALAGSWHLLVFAGFQPEYARCVRCGHDLALPACFSYPDGGGVCKTCSPAGVPTFAQSDKDFLDKLLTMDLSQPGQFAVNAKILASAEQLLYGFVKYQLERPLKSLDFIRRINNL</sequence>
<reference evidence="9 10" key="1">
    <citation type="submission" date="2019-02" db="EMBL/GenBank/DDBJ databases">
        <title>Closed genome of Sporomusa termitida DSM 4440.</title>
        <authorList>
            <person name="Poehlein A."/>
            <person name="Daniel R."/>
        </authorList>
    </citation>
    <scope>NUCLEOTIDE SEQUENCE [LARGE SCALE GENOMIC DNA]</scope>
    <source>
        <strain evidence="9 10">DSM 4440</strain>
    </source>
</reference>
<dbReference type="AlphaFoldDB" id="A0A517DUA5"/>
<dbReference type="Proteomes" id="UP000320776">
    <property type="component" value="Chromosome"/>
</dbReference>
<dbReference type="Gene3D" id="2.40.50.140">
    <property type="entry name" value="Nucleic acid-binding proteins"/>
    <property type="match status" value="1"/>
</dbReference>
<comment type="similarity">
    <text evidence="1 7">Belongs to the RecO family.</text>
</comment>
<name>A0A517DUA5_9FIRM</name>
<evidence type="ECO:0000256" key="7">
    <source>
        <dbReference type="HAMAP-Rule" id="MF_00201"/>
    </source>
</evidence>
<dbReference type="HAMAP" id="MF_00201">
    <property type="entry name" value="RecO"/>
    <property type="match status" value="1"/>
</dbReference>
<dbReference type="KEGG" id="sted:SPTER_22700"/>
<evidence type="ECO:0000256" key="1">
    <source>
        <dbReference type="ARBA" id="ARBA00007452"/>
    </source>
</evidence>
<evidence type="ECO:0000313" key="10">
    <source>
        <dbReference type="Proteomes" id="UP000320776"/>
    </source>
</evidence>
<accession>A0A517DUA5</accession>
<evidence type="ECO:0000256" key="5">
    <source>
        <dbReference type="ARBA" id="ARBA00023204"/>
    </source>
</evidence>
<dbReference type="Gene3D" id="1.20.1440.120">
    <property type="entry name" value="Recombination protein O, C-terminal domain"/>
    <property type="match status" value="1"/>
</dbReference>
<evidence type="ECO:0000259" key="8">
    <source>
        <dbReference type="Pfam" id="PF11967"/>
    </source>
</evidence>
<dbReference type="Pfam" id="PF02565">
    <property type="entry name" value="RecO_C"/>
    <property type="match status" value="1"/>
</dbReference>
<dbReference type="PANTHER" id="PTHR33991">
    <property type="entry name" value="DNA REPAIR PROTEIN RECO"/>
    <property type="match status" value="1"/>
</dbReference>
<dbReference type="RefSeq" id="WP_144350480.1">
    <property type="nucleotide sequence ID" value="NZ_CP036259.1"/>
</dbReference>
<keyword evidence="5 7" id="KW-0234">DNA repair</keyword>
<protein>
    <recommendedName>
        <fullName evidence="2 7">DNA repair protein RecO</fullName>
    </recommendedName>
    <alternativeName>
        <fullName evidence="6 7">Recombination protein O</fullName>
    </alternativeName>
</protein>
<evidence type="ECO:0000256" key="4">
    <source>
        <dbReference type="ARBA" id="ARBA00023172"/>
    </source>
</evidence>
<dbReference type="Pfam" id="PF11967">
    <property type="entry name" value="RecO_N"/>
    <property type="match status" value="1"/>
</dbReference>
<dbReference type="GO" id="GO:0043590">
    <property type="term" value="C:bacterial nucleoid"/>
    <property type="evidence" value="ECO:0007669"/>
    <property type="project" value="TreeGrafter"/>
</dbReference>
<evidence type="ECO:0000256" key="2">
    <source>
        <dbReference type="ARBA" id="ARBA00021310"/>
    </source>
</evidence>
<proteinExistence type="inferred from homology"/>
<dbReference type="PANTHER" id="PTHR33991:SF1">
    <property type="entry name" value="DNA REPAIR PROTEIN RECO"/>
    <property type="match status" value="1"/>
</dbReference>
<dbReference type="InterPro" id="IPR022572">
    <property type="entry name" value="DNA_rep/recomb_RecO_N"/>
</dbReference>
<dbReference type="InterPro" id="IPR012340">
    <property type="entry name" value="NA-bd_OB-fold"/>
</dbReference>
<organism evidence="9 10">
    <name type="scientific">Sporomusa termitida</name>
    <dbReference type="NCBI Taxonomy" id="2377"/>
    <lineage>
        <taxon>Bacteria</taxon>
        <taxon>Bacillati</taxon>
        <taxon>Bacillota</taxon>
        <taxon>Negativicutes</taxon>
        <taxon>Selenomonadales</taxon>
        <taxon>Sporomusaceae</taxon>
        <taxon>Sporomusa</taxon>
    </lineage>
</organism>
<comment type="function">
    <text evidence="7">Involved in DNA repair and RecF pathway recombination.</text>
</comment>